<keyword evidence="1" id="KW-0812">Transmembrane</keyword>
<evidence type="ECO:0000313" key="3">
    <source>
        <dbReference type="Proteomes" id="UP000070700"/>
    </source>
</evidence>
<evidence type="ECO:0000313" key="2">
    <source>
        <dbReference type="EMBL" id="KUJ13553.1"/>
    </source>
</evidence>
<dbReference type="Proteomes" id="UP000070700">
    <property type="component" value="Unassembled WGS sequence"/>
</dbReference>
<dbReference type="EMBL" id="KQ947422">
    <property type="protein sequence ID" value="KUJ13553.1"/>
    <property type="molecule type" value="Genomic_DNA"/>
</dbReference>
<dbReference type="AlphaFoldDB" id="A0A194X026"/>
<dbReference type="RefSeq" id="XP_018067908.1">
    <property type="nucleotide sequence ID" value="XM_018215537.1"/>
</dbReference>
<proteinExistence type="predicted"/>
<organism evidence="2 3">
    <name type="scientific">Mollisia scopiformis</name>
    <name type="common">Conifer needle endophyte fungus</name>
    <name type="synonym">Phialocephala scopiformis</name>
    <dbReference type="NCBI Taxonomy" id="149040"/>
    <lineage>
        <taxon>Eukaryota</taxon>
        <taxon>Fungi</taxon>
        <taxon>Dikarya</taxon>
        <taxon>Ascomycota</taxon>
        <taxon>Pezizomycotina</taxon>
        <taxon>Leotiomycetes</taxon>
        <taxon>Helotiales</taxon>
        <taxon>Mollisiaceae</taxon>
        <taxon>Mollisia</taxon>
    </lineage>
</organism>
<dbReference type="GeneID" id="28825263"/>
<keyword evidence="3" id="KW-1185">Reference proteome</keyword>
<feature type="transmembrane region" description="Helical" evidence="1">
    <location>
        <begin position="12"/>
        <end position="32"/>
    </location>
</feature>
<accession>A0A194X026</accession>
<dbReference type="KEGG" id="psco:LY89DRAFT_687606"/>
<protein>
    <submittedName>
        <fullName evidence="2">Uncharacterized protein</fullName>
    </submittedName>
</protein>
<keyword evidence="1" id="KW-1133">Transmembrane helix</keyword>
<gene>
    <name evidence="2" type="ORF">LY89DRAFT_687606</name>
</gene>
<reference evidence="2 3" key="1">
    <citation type="submission" date="2015-10" db="EMBL/GenBank/DDBJ databases">
        <title>Full genome of DAOMC 229536 Phialocephala scopiformis, a fungal endophyte of spruce producing the potent anti-insectan compound rugulosin.</title>
        <authorList>
            <consortium name="DOE Joint Genome Institute"/>
            <person name="Walker A.K."/>
            <person name="Frasz S.L."/>
            <person name="Seifert K.A."/>
            <person name="Miller J.D."/>
            <person name="Mondo S.J."/>
            <person name="Labutti K."/>
            <person name="Lipzen A."/>
            <person name="Dockter R."/>
            <person name="Kennedy M."/>
            <person name="Grigoriev I.V."/>
            <person name="Spatafora J.W."/>
        </authorList>
    </citation>
    <scope>NUCLEOTIDE SEQUENCE [LARGE SCALE GENOMIC DNA]</scope>
    <source>
        <strain evidence="2 3">CBS 120377</strain>
    </source>
</reference>
<sequence length="162" mass="17955">MSLSLSLSLFCSLRRVFFVVLLQCAFVVFLWLGDVENARAEQGASFGCCSIHHHSSMCWVGGEEKCSRVEWGCSALPRCRPGEVCSSPVQSAGTWVSLDPTLGLRDAEVERWRGGEGVVLVFQEPEVEDLNSCGTNTVPAQHRYLGYRVSVKYFPMTPIFLS</sequence>
<keyword evidence="1" id="KW-0472">Membrane</keyword>
<dbReference type="InParanoid" id="A0A194X026"/>
<evidence type="ECO:0000256" key="1">
    <source>
        <dbReference type="SAM" id="Phobius"/>
    </source>
</evidence>
<name>A0A194X026_MOLSC</name>